<evidence type="ECO:0000256" key="3">
    <source>
        <dbReference type="SAM" id="MobiDB-lite"/>
    </source>
</evidence>
<dbReference type="SUPFAM" id="SSF53756">
    <property type="entry name" value="UDP-Glycosyltransferase/glycogen phosphorylase"/>
    <property type="match status" value="1"/>
</dbReference>
<feature type="compositionally biased region" description="Polar residues" evidence="3">
    <location>
        <begin position="67"/>
        <end position="76"/>
    </location>
</feature>
<dbReference type="Gene3D" id="3.30.70.1020">
    <property type="entry name" value="Trehalose-6-phosphate phosphatase related protein, domain 2"/>
    <property type="match status" value="1"/>
</dbReference>
<dbReference type="FunFam" id="3.30.70.1020:FF:000001">
    <property type="entry name" value="Alpha,alpha-trehalose-phosphate synthase [UDP-forming] 1"/>
    <property type="match status" value="1"/>
</dbReference>
<dbReference type="GO" id="GO:0003825">
    <property type="term" value="F:alpha,alpha-trehalose-phosphate synthase (UDP-forming) activity"/>
    <property type="evidence" value="ECO:0007669"/>
    <property type="project" value="TreeGrafter"/>
</dbReference>
<dbReference type="EMBL" id="CM002799">
    <property type="protein sequence ID" value="KZN87045.1"/>
    <property type="molecule type" value="Genomic_DNA"/>
</dbReference>
<dbReference type="InterPro" id="IPR003337">
    <property type="entry name" value="Trehalose_PPase"/>
</dbReference>
<evidence type="ECO:0000313" key="4">
    <source>
        <dbReference type="EMBL" id="KZN87045.1"/>
    </source>
</evidence>
<dbReference type="PANTHER" id="PTHR10788">
    <property type="entry name" value="TREHALOSE-6-PHOSPHATE SYNTHASE"/>
    <property type="match status" value="1"/>
</dbReference>
<protein>
    <submittedName>
        <fullName evidence="4">Putative alpha,alpha-trehalose-phosphate synthase 106 kDa subunit</fullName>
    </submittedName>
</protein>
<dbReference type="Proteomes" id="UP000076449">
    <property type="component" value="Chromosome II"/>
</dbReference>
<dbReference type="GO" id="GO:0004805">
    <property type="term" value="F:trehalose-phosphatase activity"/>
    <property type="evidence" value="ECO:0007669"/>
    <property type="project" value="TreeGrafter"/>
</dbReference>
<dbReference type="Pfam" id="PF02358">
    <property type="entry name" value="Trehalose_PPase"/>
    <property type="match status" value="1"/>
</dbReference>
<accession>A0A167SDU1</accession>
<dbReference type="Gene3D" id="3.40.50.2000">
    <property type="entry name" value="Glycogen Phosphorylase B"/>
    <property type="match status" value="2"/>
</dbReference>
<reference evidence="4" key="1">
    <citation type="journal article" date="2014" name="Genome Announc.">
        <title>Complete sequencing and chromosome-scale genome assembly of the industrial progenitor strain P2niaD18 from the penicillin producer Penicillium chrysogenum.</title>
        <authorList>
            <person name="Specht T."/>
            <person name="Dahlmann T.A."/>
            <person name="Zadra I."/>
            <person name="Kurnsteiner H."/>
            <person name="Kuck U."/>
        </authorList>
    </citation>
    <scope>NUCLEOTIDE SEQUENCE [LARGE SCALE GENOMIC DNA]</scope>
    <source>
        <strain evidence="4">P2niaD18</strain>
    </source>
</reference>
<dbReference type="GO" id="GO:0005829">
    <property type="term" value="C:cytosol"/>
    <property type="evidence" value="ECO:0007669"/>
    <property type="project" value="TreeGrafter"/>
</dbReference>
<dbReference type="Gene3D" id="3.40.50.1000">
    <property type="entry name" value="HAD superfamily/HAD-like"/>
    <property type="match status" value="1"/>
</dbReference>
<dbReference type="Pfam" id="PF00982">
    <property type="entry name" value="Glyco_transf_20"/>
    <property type="match status" value="1"/>
</dbReference>
<gene>
    <name evidence="4" type="ORF">EN45_056010</name>
</gene>
<dbReference type="AlphaFoldDB" id="A0A167SDU1"/>
<organism evidence="4">
    <name type="scientific">Penicillium chrysogenum</name>
    <name type="common">Penicillium notatum</name>
    <dbReference type="NCBI Taxonomy" id="5076"/>
    <lineage>
        <taxon>Eukaryota</taxon>
        <taxon>Fungi</taxon>
        <taxon>Dikarya</taxon>
        <taxon>Ascomycota</taxon>
        <taxon>Pezizomycotina</taxon>
        <taxon>Eurotiomycetes</taxon>
        <taxon>Eurotiomycetidae</taxon>
        <taxon>Eurotiales</taxon>
        <taxon>Aspergillaceae</taxon>
        <taxon>Penicillium</taxon>
        <taxon>Penicillium chrysogenum species complex</taxon>
    </lineage>
</organism>
<evidence type="ECO:0000256" key="1">
    <source>
        <dbReference type="ARBA" id="ARBA00005409"/>
    </source>
</evidence>
<dbReference type="NCBIfam" id="TIGR01484">
    <property type="entry name" value="HAD-SF-IIB"/>
    <property type="match status" value="1"/>
</dbReference>
<sequence length="845" mass="94956">MTIFVASLSLPYTVTRQNSCSTEVPSPNPLLPQSLNSPPGGGNGEFNNETLHGIDLTPDATPDATPNHKNIFTSDSPLPPKKGTGYPFPSKPHLNGGSPTNGATQWSIIPATKVNDGLTSAIRSAEDIGYLKDTMWVGTLGTQTDTMEDYDRMAIKQNLKDEYGSLPVFVCDRDFDGHCTHCKTILWPIFHYQVPDSPKSKAYEDCSWAYYVRVNQAFAEHIAEHCKTGDSVWVQDYHLMLVPAMLRKMVPDLQIGFFLHTAFPSSEVFRCLATGKELLKGLLGADLLGFQIDEYSGHFLRSCSRVLSVEATDEGIQLNDRFVNVGTFPIGIDPTLWDRRRQLADIRLLIDTILARYRGKRIIISHDKMDYVGGIRQKLLSYEHFLNTHREWANDIVLIQLVTTTTRQPDLEASISDIALRINSAYTTLEHQPLIFLRQDLLSAQYVALITVADVLIVTSLREGMNLTSHEFVYCQDGLYSNKAYGSMILSEFTGSASIFGDNALLVNPWDFHQCADAIHTALVRNREERKKAWEQLHRSLLDNSATNWVKSFKERLSHVCSEQLSHRRCTLPCLSVDRLKDQYRQARRRMIFIQYEGTLAPWRPPSGVMFLVTPQRAVTTLTDLTDDPLNVVYVVSSRTLEEQERHFRHIAGVGLIAENGCFLREPHATEWQKLVSEGQTDTWREGVSCILAYFQERMEGSWVEMRHFSIVFHFGSVADRAMAKRLAAECADQINDACANQGIHAVIYESAVIAEPIDTNKRPAAEVAWRYAGSSNNSKPDFLLIIGGDREDEDLFRWANEMESTGEVDYSMTATIGSQGSEAKTMLTHGVTGILDCLQRLASH</sequence>
<dbReference type="CDD" id="cd03788">
    <property type="entry name" value="GT20_TPS"/>
    <property type="match status" value="1"/>
</dbReference>
<comment type="similarity">
    <text evidence="2">In the C-terminal section; belongs to the trehalose phosphatase family.</text>
</comment>
<dbReference type="InterPro" id="IPR006379">
    <property type="entry name" value="HAD-SF_hydro_IIB"/>
</dbReference>
<dbReference type="InterPro" id="IPR001830">
    <property type="entry name" value="Glyco_trans_20"/>
</dbReference>
<dbReference type="InterPro" id="IPR036412">
    <property type="entry name" value="HAD-like_sf"/>
</dbReference>
<comment type="similarity">
    <text evidence="1">In the N-terminal section; belongs to the glycosyltransferase 20 family.</text>
</comment>
<evidence type="ECO:0000256" key="2">
    <source>
        <dbReference type="ARBA" id="ARBA00006330"/>
    </source>
</evidence>
<dbReference type="GO" id="GO:0005946">
    <property type="term" value="C:alpha,alpha-trehalose-phosphate synthase complex (UDP-forming)"/>
    <property type="evidence" value="ECO:0007669"/>
    <property type="project" value="TreeGrafter"/>
</dbReference>
<feature type="region of interest" description="Disordered" evidence="3">
    <location>
        <begin position="17"/>
        <end position="105"/>
    </location>
</feature>
<proteinExistence type="inferred from homology"/>
<dbReference type="InterPro" id="IPR023214">
    <property type="entry name" value="HAD_sf"/>
</dbReference>
<dbReference type="SUPFAM" id="SSF56784">
    <property type="entry name" value="HAD-like"/>
    <property type="match status" value="1"/>
</dbReference>
<dbReference type="PANTHER" id="PTHR10788:SF15">
    <property type="entry name" value="TREHALOSE SYNTHASE COMPLEX REGULATORY SUBUNIT TPS3-RELATED"/>
    <property type="match status" value="1"/>
</dbReference>
<name>A0A167SDU1_PENCH</name>
<dbReference type="GO" id="GO:0005992">
    <property type="term" value="P:trehalose biosynthetic process"/>
    <property type="evidence" value="ECO:0007669"/>
    <property type="project" value="InterPro"/>
</dbReference>
<dbReference type="PhylomeDB" id="A0A167SDU1"/>